<dbReference type="PANTHER" id="PTHR15549">
    <property type="entry name" value="PAIRED IMMUNOGLOBULIN-LIKE TYPE 2 RECEPTOR"/>
    <property type="match status" value="1"/>
</dbReference>
<keyword evidence="2 6" id="KW-0812">Transmembrane</keyword>
<gene>
    <name evidence="7" type="ORF">PAC_16548</name>
</gene>
<dbReference type="STRING" id="576137.A0A1L7XNW9"/>
<evidence type="ECO:0000313" key="8">
    <source>
        <dbReference type="Proteomes" id="UP000184330"/>
    </source>
</evidence>
<keyword evidence="8" id="KW-1185">Reference proteome</keyword>
<dbReference type="EMBL" id="FJOG01000038">
    <property type="protein sequence ID" value="CZR66647.1"/>
    <property type="molecule type" value="Genomic_DNA"/>
</dbReference>
<feature type="transmembrane region" description="Helical" evidence="6">
    <location>
        <begin position="208"/>
        <end position="228"/>
    </location>
</feature>
<evidence type="ECO:0000256" key="3">
    <source>
        <dbReference type="ARBA" id="ARBA00022989"/>
    </source>
</evidence>
<reference evidence="7 8" key="1">
    <citation type="submission" date="2016-03" db="EMBL/GenBank/DDBJ databases">
        <authorList>
            <person name="Ploux O."/>
        </authorList>
    </citation>
    <scope>NUCLEOTIDE SEQUENCE [LARGE SCALE GENOMIC DNA]</scope>
    <source>
        <strain evidence="7 8">UAMH 11012</strain>
    </source>
</reference>
<accession>A0A1L7XNW9</accession>
<proteinExistence type="predicted"/>
<evidence type="ECO:0000313" key="7">
    <source>
        <dbReference type="EMBL" id="CZR66647.1"/>
    </source>
</evidence>
<organism evidence="7 8">
    <name type="scientific">Phialocephala subalpina</name>
    <dbReference type="NCBI Taxonomy" id="576137"/>
    <lineage>
        <taxon>Eukaryota</taxon>
        <taxon>Fungi</taxon>
        <taxon>Dikarya</taxon>
        <taxon>Ascomycota</taxon>
        <taxon>Pezizomycotina</taxon>
        <taxon>Leotiomycetes</taxon>
        <taxon>Helotiales</taxon>
        <taxon>Mollisiaceae</taxon>
        <taxon>Phialocephala</taxon>
        <taxon>Phialocephala fortinii species complex</taxon>
    </lineage>
</organism>
<dbReference type="InterPro" id="IPR051694">
    <property type="entry name" value="Immunoregulatory_rcpt-like"/>
</dbReference>
<feature type="region of interest" description="Disordered" evidence="5">
    <location>
        <begin position="273"/>
        <end position="295"/>
    </location>
</feature>
<dbReference type="GO" id="GO:0071944">
    <property type="term" value="C:cell periphery"/>
    <property type="evidence" value="ECO:0007669"/>
    <property type="project" value="UniProtKB-ARBA"/>
</dbReference>
<dbReference type="OrthoDB" id="5215637at2759"/>
<sequence>MAEKQLTTHTSPAMAQLQSLVRILPLRNAPGFLVLWWDELIDILPVCCHLGVLNNGGDACGSGNTFGLCGITGTQLWRESCTDQTWESPYCLKLCTTGAGATGDVEITACDDGSYCCGQNNATCCDAGEGLFIVNNQVSLTKSTSSSSSSSSTSTSSSSSSTNLPSSSSSSTTSTTTLPATVSTVTNSSSPSPSPSSTNSGLSTGAKAGIAVGAVLGALAIAGAVLFLRKKKKAGGPEAEPPYTYGSMLDPNAVRAEHPSEMDATWRTQEMDSGYRGQEVPGKAVPVQHYSEMPT</sequence>
<evidence type="ECO:0000256" key="2">
    <source>
        <dbReference type="ARBA" id="ARBA00022692"/>
    </source>
</evidence>
<name>A0A1L7XNW9_9HELO</name>
<dbReference type="AlphaFoldDB" id="A0A1L7XNW9"/>
<feature type="region of interest" description="Disordered" evidence="5">
    <location>
        <begin position="143"/>
        <end position="202"/>
    </location>
</feature>
<dbReference type="GO" id="GO:0016020">
    <property type="term" value="C:membrane"/>
    <property type="evidence" value="ECO:0007669"/>
    <property type="project" value="UniProtKB-SubCell"/>
</dbReference>
<evidence type="ECO:0000256" key="5">
    <source>
        <dbReference type="SAM" id="MobiDB-lite"/>
    </source>
</evidence>
<keyword evidence="3 6" id="KW-1133">Transmembrane helix</keyword>
<evidence type="ECO:0000256" key="1">
    <source>
        <dbReference type="ARBA" id="ARBA00004167"/>
    </source>
</evidence>
<protein>
    <submittedName>
        <fullName evidence="7">Uncharacterized protein</fullName>
    </submittedName>
</protein>
<evidence type="ECO:0000256" key="6">
    <source>
        <dbReference type="SAM" id="Phobius"/>
    </source>
</evidence>
<evidence type="ECO:0000256" key="4">
    <source>
        <dbReference type="ARBA" id="ARBA00023136"/>
    </source>
</evidence>
<comment type="subcellular location">
    <subcellularLocation>
        <location evidence="1">Membrane</location>
        <topology evidence="1">Single-pass membrane protein</topology>
    </subcellularLocation>
</comment>
<dbReference type="Proteomes" id="UP000184330">
    <property type="component" value="Unassembled WGS sequence"/>
</dbReference>
<keyword evidence="4 6" id="KW-0472">Membrane</keyword>